<gene>
    <name evidence="2" type="ORF">GCM10009304_31770</name>
</gene>
<accession>A0A917V044</accession>
<sequence length="308" mass="34408">MLSSFDPVPLRQLLHAGKTPEGPMLAAYRGYYGLDGLQSDSTFFCFEAAGYRIAAQAWIPPSPKGSLLLLHGYYDHMGLYRHLIEWSLQLGLAVIVCDLPGHGLSSGSPASIASFSEYQAVLSGLQVEGARLSLPAPWHLCGQSTGAAILIDHLLNAPVRREVGRAILLAPLVRPRAWLRSRFSYQAVRPFLRQLPRRFTVNSTDSAFIDFVHRRDPLQAQILPTDWVGALARWIPMIESAMPSAQRPLIVQGDADLTVDWRYNLKILGQKFDRPDVLLLPGARHHLANEQVRYRTHYLGFLKQQLGL</sequence>
<dbReference type="AlphaFoldDB" id="A0A917V044"/>
<evidence type="ECO:0000313" key="2">
    <source>
        <dbReference type="EMBL" id="GGK03551.1"/>
    </source>
</evidence>
<dbReference type="RefSeq" id="WP_188984374.1">
    <property type="nucleotide sequence ID" value="NZ_BMPO01000007.1"/>
</dbReference>
<keyword evidence="3" id="KW-1185">Reference proteome</keyword>
<proteinExistence type="predicted"/>
<organism evidence="2 3">
    <name type="scientific">Pseudomonas matsuisoli</name>
    <dbReference type="NCBI Taxonomy" id="1515666"/>
    <lineage>
        <taxon>Bacteria</taxon>
        <taxon>Pseudomonadati</taxon>
        <taxon>Pseudomonadota</taxon>
        <taxon>Gammaproteobacteria</taxon>
        <taxon>Pseudomonadales</taxon>
        <taxon>Pseudomonadaceae</taxon>
        <taxon>Pseudomonas</taxon>
    </lineage>
</organism>
<evidence type="ECO:0000313" key="3">
    <source>
        <dbReference type="Proteomes" id="UP000635983"/>
    </source>
</evidence>
<evidence type="ECO:0000259" key="1">
    <source>
        <dbReference type="Pfam" id="PF12146"/>
    </source>
</evidence>
<dbReference type="InterPro" id="IPR022742">
    <property type="entry name" value="Hydrolase_4"/>
</dbReference>
<dbReference type="Gene3D" id="3.40.50.1820">
    <property type="entry name" value="alpha/beta hydrolase"/>
    <property type="match status" value="1"/>
</dbReference>
<feature type="domain" description="Serine aminopeptidase S33" evidence="1">
    <location>
        <begin position="62"/>
        <end position="291"/>
    </location>
</feature>
<dbReference type="PANTHER" id="PTHR11614">
    <property type="entry name" value="PHOSPHOLIPASE-RELATED"/>
    <property type="match status" value="1"/>
</dbReference>
<comment type="caution">
    <text evidence="2">The sequence shown here is derived from an EMBL/GenBank/DDBJ whole genome shotgun (WGS) entry which is preliminary data.</text>
</comment>
<protein>
    <recommendedName>
        <fullName evidence="1">Serine aminopeptidase S33 domain-containing protein</fullName>
    </recommendedName>
</protein>
<dbReference type="SUPFAM" id="SSF53474">
    <property type="entry name" value="alpha/beta-Hydrolases"/>
    <property type="match status" value="1"/>
</dbReference>
<reference evidence="2" key="1">
    <citation type="journal article" date="2014" name="Int. J. Syst. Evol. Microbiol.">
        <title>Complete genome sequence of Corynebacterium casei LMG S-19264T (=DSM 44701T), isolated from a smear-ripened cheese.</title>
        <authorList>
            <consortium name="US DOE Joint Genome Institute (JGI-PGF)"/>
            <person name="Walter F."/>
            <person name="Albersmeier A."/>
            <person name="Kalinowski J."/>
            <person name="Ruckert C."/>
        </authorList>
    </citation>
    <scope>NUCLEOTIDE SEQUENCE</scope>
    <source>
        <strain evidence="2">JCM 30078</strain>
    </source>
</reference>
<dbReference type="InterPro" id="IPR029058">
    <property type="entry name" value="AB_hydrolase_fold"/>
</dbReference>
<dbReference type="Pfam" id="PF12146">
    <property type="entry name" value="Hydrolase_4"/>
    <property type="match status" value="1"/>
</dbReference>
<reference evidence="2" key="2">
    <citation type="submission" date="2020-09" db="EMBL/GenBank/DDBJ databases">
        <authorList>
            <person name="Sun Q."/>
            <person name="Ohkuma M."/>
        </authorList>
    </citation>
    <scope>NUCLEOTIDE SEQUENCE</scope>
    <source>
        <strain evidence="2">JCM 30078</strain>
    </source>
</reference>
<dbReference type="InterPro" id="IPR051044">
    <property type="entry name" value="MAG_DAG_Lipase"/>
</dbReference>
<dbReference type="Proteomes" id="UP000635983">
    <property type="component" value="Unassembled WGS sequence"/>
</dbReference>
<dbReference type="EMBL" id="BMPO01000007">
    <property type="protein sequence ID" value="GGK03551.1"/>
    <property type="molecule type" value="Genomic_DNA"/>
</dbReference>
<name>A0A917V044_9PSED</name>